<reference evidence="2 3" key="1">
    <citation type="submission" date="2020-07" db="EMBL/GenBank/DDBJ databases">
        <title>Sequencing the genomes of 1000 actinobacteria strains.</title>
        <authorList>
            <person name="Klenk H.-P."/>
        </authorList>
    </citation>
    <scope>NUCLEOTIDE SEQUENCE [LARGE SCALE GENOMIC DNA]</scope>
    <source>
        <strain evidence="2 3">DSM 45975</strain>
    </source>
</reference>
<organism evidence="2 3">
    <name type="scientific">Halosaccharopolyspora lacisalsi</name>
    <dbReference type="NCBI Taxonomy" id="1000566"/>
    <lineage>
        <taxon>Bacteria</taxon>
        <taxon>Bacillati</taxon>
        <taxon>Actinomycetota</taxon>
        <taxon>Actinomycetes</taxon>
        <taxon>Pseudonocardiales</taxon>
        <taxon>Pseudonocardiaceae</taxon>
        <taxon>Halosaccharopolyspora</taxon>
    </lineage>
</organism>
<dbReference type="RefSeq" id="WP_220479512.1">
    <property type="nucleotide sequence ID" value="NZ_JACGWZ010000001.1"/>
</dbReference>
<dbReference type="InterPro" id="IPR011009">
    <property type="entry name" value="Kinase-like_dom_sf"/>
</dbReference>
<keyword evidence="3" id="KW-1185">Reference proteome</keyword>
<sequence>MTHDLTTVPTELLHDLRTRHRSGQLDQAVHDWRLRPLTGGRNNHVYAWDSPGGQVCLKLYKIDKRDRAGCEWQALNHLAAHDVPGIPAPLWYDPDLELPAVAMSLLPGTPVPQLSDARSAISAVIALQRKIRNVPLGPFAQFSRADTVTTYLRRVITTWPEQLHQHPDESLTDELLALLNRWRDSGDTTLLGEVPASQRVLSRGDSNLLNWHWHEPNQSLGVVDFEFAGYSDTAFDAADLLEHPGTRELAHQFPDEQWEQFLPELGVIEEHTCERFRAARRLCALRWLAVLWKRRTTRSGDFHHQLDRVRALCAEP</sequence>
<comment type="caution">
    <text evidence="2">The sequence shown here is derived from an EMBL/GenBank/DDBJ whole genome shotgun (WGS) entry which is preliminary data.</text>
</comment>
<dbReference type="EMBL" id="JACGWZ010000001">
    <property type="protein sequence ID" value="MBA8823786.1"/>
    <property type="molecule type" value="Genomic_DNA"/>
</dbReference>
<gene>
    <name evidence="2" type="ORF">FHX42_001115</name>
</gene>
<proteinExistence type="predicted"/>
<dbReference type="Proteomes" id="UP000569329">
    <property type="component" value="Unassembled WGS sequence"/>
</dbReference>
<protein>
    <submittedName>
        <fullName evidence="2">Ser/Thr protein kinase RdoA (MazF antagonist)</fullName>
    </submittedName>
</protein>
<keyword evidence="2" id="KW-0808">Transferase</keyword>
<dbReference type="GO" id="GO:0016301">
    <property type="term" value="F:kinase activity"/>
    <property type="evidence" value="ECO:0007669"/>
    <property type="project" value="UniProtKB-KW"/>
</dbReference>
<dbReference type="InterPro" id="IPR002575">
    <property type="entry name" value="Aminoglycoside_PTrfase"/>
</dbReference>
<dbReference type="Pfam" id="PF01636">
    <property type="entry name" value="APH"/>
    <property type="match status" value="1"/>
</dbReference>
<evidence type="ECO:0000313" key="2">
    <source>
        <dbReference type="EMBL" id="MBA8823786.1"/>
    </source>
</evidence>
<keyword evidence="2" id="KW-0418">Kinase</keyword>
<dbReference type="Gene3D" id="3.90.1200.10">
    <property type="match status" value="1"/>
</dbReference>
<evidence type="ECO:0000313" key="3">
    <source>
        <dbReference type="Proteomes" id="UP000569329"/>
    </source>
</evidence>
<dbReference type="AlphaFoldDB" id="A0A839DU31"/>
<evidence type="ECO:0000259" key="1">
    <source>
        <dbReference type="Pfam" id="PF01636"/>
    </source>
</evidence>
<dbReference type="SUPFAM" id="SSF56112">
    <property type="entry name" value="Protein kinase-like (PK-like)"/>
    <property type="match status" value="1"/>
</dbReference>
<name>A0A839DU31_9PSEU</name>
<accession>A0A839DU31</accession>
<feature type="domain" description="Aminoglycoside phosphotransferase" evidence="1">
    <location>
        <begin position="34"/>
        <end position="264"/>
    </location>
</feature>